<gene>
    <name evidence="2" type="ORF">EVAR_74206_1</name>
</gene>
<dbReference type="EMBL" id="BGZK01000004">
    <property type="protein sequence ID" value="GBO99791.1"/>
    <property type="molecule type" value="Genomic_DNA"/>
</dbReference>
<dbReference type="Proteomes" id="UP000299102">
    <property type="component" value="Unassembled WGS sequence"/>
</dbReference>
<protein>
    <submittedName>
        <fullName evidence="2">Uncharacterized protein</fullName>
    </submittedName>
</protein>
<sequence>MSSYVILSDMCPNRMAYLNREAPNLSPPRRPGGGGLLTTTNAGAMAVSATDGLMCSPRHGTTRRIITRNERNALQRGKKGLKGEPRAGSPQGEATRRDNVESEEDRVITQTDIEPDDDAAALLYDRRTMHPKWYASVDSPKYCIADATFDRSRVVGVVGLCPFGFTLTRGTTDSSTDEFFATQSTHV</sequence>
<feature type="region of interest" description="Disordered" evidence="1">
    <location>
        <begin position="69"/>
        <end position="107"/>
    </location>
</feature>
<evidence type="ECO:0000313" key="2">
    <source>
        <dbReference type="EMBL" id="GBO99791.1"/>
    </source>
</evidence>
<keyword evidence="3" id="KW-1185">Reference proteome</keyword>
<name>A0A4C1SCH6_EUMVA</name>
<comment type="caution">
    <text evidence="2">The sequence shown here is derived from an EMBL/GenBank/DDBJ whole genome shotgun (WGS) entry which is preliminary data.</text>
</comment>
<reference evidence="2 3" key="1">
    <citation type="journal article" date="2019" name="Commun. Biol.">
        <title>The bagworm genome reveals a unique fibroin gene that provides high tensile strength.</title>
        <authorList>
            <person name="Kono N."/>
            <person name="Nakamura H."/>
            <person name="Ohtoshi R."/>
            <person name="Tomita M."/>
            <person name="Numata K."/>
            <person name="Arakawa K."/>
        </authorList>
    </citation>
    <scope>NUCLEOTIDE SEQUENCE [LARGE SCALE GENOMIC DNA]</scope>
</reference>
<evidence type="ECO:0000313" key="3">
    <source>
        <dbReference type="Proteomes" id="UP000299102"/>
    </source>
</evidence>
<organism evidence="2 3">
    <name type="scientific">Eumeta variegata</name>
    <name type="common">Bagworm moth</name>
    <name type="synonym">Eumeta japonica</name>
    <dbReference type="NCBI Taxonomy" id="151549"/>
    <lineage>
        <taxon>Eukaryota</taxon>
        <taxon>Metazoa</taxon>
        <taxon>Ecdysozoa</taxon>
        <taxon>Arthropoda</taxon>
        <taxon>Hexapoda</taxon>
        <taxon>Insecta</taxon>
        <taxon>Pterygota</taxon>
        <taxon>Neoptera</taxon>
        <taxon>Endopterygota</taxon>
        <taxon>Lepidoptera</taxon>
        <taxon>Glossata</taxon>
        <taxon>Ditrysia</taxon>
        <taxon>Tineoidea</taxon>
        <taxon>Psychidae</taxon>
        <taxon>Oiketicinae</taxon>
        <taxon>Eumeta</taxon>
    </lineage>
</organism>
<dbReference type="AlphaFoldDB" id="A0A4C1SCH6"/>
<evidence type="ECO:0000256" key="1">
    <source>
        <dbReference type="SAM" id="MobiDB-lite"/>
    </source>
</evidence>
<proteinExistence type="predicted"/>
<accession>A0A4C1SCH6</accession>